<dbReference type="NCBIfam" id="NF038133">
    <property type="entry name" value="choice_anch_L"/>
    <property type="match status" value="1"/>
</dbReference>
<dbReference type="AlphaFoldDB" id="A0A7W7RPL7"/>
<gene>
    <name evidence="3" type="ORF">FHR32_000159</name>
</gene>
<keyword evidence="4" id="KW-1185">Reference proteome</keyword>
<evidence type="ECO:0000256" key="2">
    <source>
        <dbReference type="SAM" id="SignalP"/>
    </source>
</evidence>
<accession>A0A7W7RPL7</accession>
<dbReference type="PANTHER" id="PTHR11440">
    <property type="entry name" value="LECITHIN-CHOLESTEROL ACYLTRANSFERASE-RELATED"/>
    <property type="match status" value="1"/>
</dbReference>
<organism evidence="3 4">
    <name type="scientific">Streptosporangium album</name>
    <dbReference type="NCBI Taxonomy" id="47479"/>
    <lineage>
        <taxon>Bacteria</taxon>
        <taxon>Bacillati</taxon>
        <taxon>Actinomycetota</taxon>
        <taxon>Actinomycetes</taxon>
        <taxon>Streptosporangiales</taxon>
        <taxon>Streptosporangiaceae</taxon>
        <taxon>Streptosporangium</taxon>
    </lineage>
</organism>
<evidence type="ECO:0000256" key="1">
    <source>
        <dbReference type="SAM" id="MobiDB-lite"/>
    </source>
</evidence>
<feature type="compositionally biased region" description="Basic and acidic residues" evidence="1">
    <location>
        <begin position="51"/>
        <end position="68"/>
    </location>
</feature>
<feature type="signal peptide" evidence="2">
    <location>
        <begin position="1"/>
        <end position="25"/>
    </location>
</feature>
<protein>
    <submittedName>
        <fullName evidence="3">Pimeloyl-ACP methyl ester carboxylesterase</fullName>
    </submittedName>
</protein>
<dbReference type="SUPFAM" id="SSF53474">
    <property type="entry name" value="alpha/beta-Hydrolases"/>
    <property type="match status" value="1"/>
</dbReference>
<name>A0A7W7RPL7_9ACTN</name>
<proteinExistence type="predicted"/>
<dbReference type="InterPro" id="IPR029058">
    <property type="entry name" value="AB_hydrolase_fold"/>
</dbReference>
<feature type="chain" id="PRO_5030993068" evidence="2">
    <location>
        <begin position="26"/>
        <end position="942"/>
    </location>
</feature>
<dbReference type="Gene3D" id="3.40.50.1820">
    <property type="entry name" value="alpha/beta hydrolase"/>
    <property type="match status" value="1"/>
</dbReference>
<dbReference type="GO" id="GO:0008374">
    <property type="term" value="F:O-acyltransferase activity"/>
    <property type="evidence" value="ECO:0007669"/>
    <property type="project" value="InterPro"/>
</dbReference>
<dbReference type="Pfam" id="PF02450">
    <property type="entry name" value="LCAT"/>
    <property type="match status" value="1"/>
</dbReference>
<keyword evidence="2" id="KW-0732">Signal</keyword>
<dbReference type="GO" id="GO:0006629">
    <property type="term" value="P:lipid metabolic process"/>
    <property type="evidence" value="ECO:0007669"/>
    <property type="project" value="InterPro"/>
</dbReference>
<evidence type="ECO:0000313" key="4">
    <source>
        <dbReference type="Proteomes" id="UP000534286"/>
    </source>
</evidence>
<dbReference type="InterPro" id="IPR049804">
    <property type="entry name" value="Choice_anch_L"/>
</dbReference>
<evidence type="ECO:0000313" key="3">
    <source>
        <dbReference type="EMBL" id="MBB4935854.1"/>
    </source>
</evidence>
<sequence length="942" mass="99569">MLRRFYLIMLAAAVLSVSLTLPALADPDPGPQPTSRDRHTVSVGVPGQKKTTRERAARSAQAAKDRSAAPRAAFAGAVDPVGTTAADAVELAVAMESDGSVTGARYLTTPPAPGTNGVATGLAGVSGASALLTTGDAMLAPEPNDFQSSGRNSGGGKVRGDSAYDVTVLEVDVNAPAWATCLTFEVKYFSEEFPEFVRSAYNDGFVAELDRTTWTTAGSTILAPDNFAYDPSGNVISTNTTGQLAMSASAAVGSTYDGATPLLRAGTPVEPGAHKVFLSIFDQHDAVYDSAVLLRQMHFTQDEAGKCGAGAKPVTKPVIFVPGILGSRLVDESGEEWWPKTGTLLTSRKDEHLDNIMLNDDGQTDAKSNGVYASEVIDKIALLPIYSGAIKLIEDAGYVRGDIEAPHAGENFFLSPVDWRKSAAHNAAELLRRIDRVRQATGADRVNLIAHSQGGLVTQALVRDPDSVGKVNRIASLGTPYLGAAKAIGVMHFKNPCVIDLLGKCLLNRDEAAKITRNFPGFLELLPSDAYHGVVGSPVNKIPGGPLSPGEVRDLMRDKNLTLIDRARAWHQAVDKWDPVDPHVGLTRLVGDGVTTPVSLDSFSEMACDEKHGWWRSCKPQDASRVNWSDHGDGTVPLGSAQLTAELRGNAVTLAPYDKVNHTGLPNKSQVMSAAIYSIQGEGPTQGTLGLLDQEAPVPMVDANGLTGTELVVRGPVNVLLTDASGRRTGFTDPATETEVEDIPGSSYAAGAGTIKHISALLTAGKASAVINSTDFGYVYIQVRNWVNGAVTSTYAYEPILIDPNNRIAFASPGITVPATKVGVVPCDSCPTQQPLSTVTGAAAGDELPPNATATVTYDEYQGRKRVHITASAGDTGGAGVERIEWAIQPSDDAERPAYATYGQPFYYLKPEGSSSTWTLYVRAIDKAGNIESSYTQIPLNL</sequence>
<dbReference type="Proteomes" id="UP000534286">
    <property type="component" value="Unassembled WGS sequence"/>
</dbReference>
<dbReference type="EMBL" id="JACHJU010000001">
    <property type="protein sequence ID" value="MBB4935854.1"/>
    <property type="molecule type" value="Genomic_DNA"/>
</dbReference>
<dbReference type="RefSeq" id="WP_184752036.1">
    <property type="nucleotide sequence ID" value="NZ_BAABEK010000019.1"/>
</dbReference>
<feature type="region of interest" description="Disordered" evidence="1">
    <location>
        <begin position="28"/>
        <end position="71"/>
    </location>
</feature>
<comment type="caution">
    <text evidence="3">The sequence shown here is derived from an EMBL/GenBank/DDBJ whole genome shotgun (WGS) entry which is preliminary data.</text>
</comment>
<reference evidence="3 4" key="1">
    <citation type="submission" date="2020-08" db="EMBL/GenBank/DDBJ databases">
        <title>Sequencing the genomes of 1000 actinobacteria strains.</title>
        <authorList>
            <person name="Klenk H.-P."/>
        </authorList>
    </citation>
    <scope>NUCLEOTIDE SEQUENCE [LARGE SCALE GENOMIC DNA]</scope>
    <source>
        <strain evidence="3 4">DSM 43023</strain>
    </source>
</reference>
<dbReference type="InterPro" id="IPR003386">
    <property type="entry name" value="LACT/PDAT_acylTrfase"/>
</dbReference>